<dbReference type="Gene3D" id="2.40.30.40">
    <property type="entry name" value="Peptidase M42, domain 2"/>
    <property type="match status" value="1"/>
</dbReference>
<evidence type="ECO:0000256" key="5">
    <source>
        <dbReference type="ARBA" id="ARBA00022801"/>
    </source>
</evidence>
<keyword evidence="5" id="KW-0378">Hydrolase</keyword>
<dbReference type="RefSeq" id="WP_200760512.1">
    <property type="nucleotide sequence ID" value="NZ_AP023366.1"/>
</dbReference>
<evidence type="ECO:0000313" key="9">
    <source>
        <dbReference type="EMBL" id="BCJ86516.1"/>
    </source>
</evidence>
<dbReference type="CDD" id="cd05656">
    <property type="entry name" value="M42_Frv"/>
    <property type="match status" value="1"/>
</dbReference>
<dbReference type="PIRSF" id="PIRSF001123">
    <property type="entry name" value="PepA_GA"/>
    <property type="match status" value="1"/>
</dbReference>
<feature type="binding site" evidence="8">
    <location>
        <position position="179"/>
    </location>
    <ligand>
        <name>Zn(2+)</name>
        <dbReference type="ChEBI" id="CHEBI:29105"/>
        <label>2</label>
    </ligand>
</feature>
<name>A0A7I8DCF4_9BACL</name>
<dbReference type="EMBL" id="AP023366">
    <property type="protein sequence ID" value="BCJ86516.1"/>
    <property type="molecule type" value="Genomic_DNA"/>
</dbReference>
<protein>
    <submittedName>
        <fullName evidence="9">Putative aminopeptidase YsdC</fullName>
    </submittedName>
</protein>
<feature type="binding site" evidence="8">
    <location>
        <position position="65"/>
    </location>
    <ligand>
        <name>Zn(2+)</name>
        <dbReference type="ChEBI" id="CHEBI:29105"/>
        <label>1</label>
    </ligand>
</feature>
<keyword evidence="3" id="KW-0645">Protease</keyword>
<dbReference type="GO" id="GO:0046872">
    <property type="term" value="F:metal ion binding"/>
    <property type="evidence" value="ECO:0007669"/>
    <property type="project" value="UniProtKB-UniRule"/>
</dbReference>
<feature type="active site" description="Proton acceptor" evidence="7">
    <location>
        <position position="211"/>
    </location>
</feature>
<keyword evidence="10" id="KW-1185">Reference proteome</keyword>
<evidence type="ECO:0000256" key="4">
    <source>
        <dbReference type="ARBA" id="ARBA00022723"/>
    </source>
</evidence>
<evidence type="ECO:0000313" key="10">
    <source>
        <dbReference type="Proteomes" id="UP000593802"/>
    </source>
</evidence>
<dbReference type="KEGG" id="eff:skT53_15010"/>
<feature type="binding site" evidence="8">
    <location>
        <position position="179"/>
    </location>
    <ligand>
        <name>Zn(2+)</name>
        <dbReference type="ChEBI" id="CHEBI:29105"/>
        <label>1</label>
    </ligand>
</feature>
<accession>A0A7I8DCF4</accession>
<sequence length="358" mass="38938">MDRVMAMFKELTEAAGVPGQEQEIRSLMRNYLQPLSDEILTDNLGSIIAKKTGDANGPKIMLAGHLDEVGFIVTHVNSKGYIKFQTLGGWWSQVMLAQRVLVKTRKGDIVGVIGSKPPHVLSPEERNKVVQIKDMFIDIGASSAEEAKEFGVRPGDMIVPICPFTIMKNEKFIMGKALDNRSGCALAVEVLHQLQNESHPNIVYSGATVQEEVGLRGAMTSPHVVDPDIFFALDVGIAGDTPGMSEEQMPNSKCGKGPLVVLYDASMVPHHKLLNFVLDTAEAEGIPVQFESMAGGGTDAGRVHLHKKGVPSLVIGFPTRYIHSHAAIMHRDDFDNAAKLLLAVIKKLDRNTLADLLS</sequence>
<reference evidence="9 10" key="1">
    <citation type="submission" date="2020-08" db="EMBL/GenBank/DDBJ databases">
        <title>Complete Genome Sequence of Effusibacillus dendaii Strain skT53, Isolated from Farmland soil.</title>
        <authorList>
            <person name="Konishi T."/>
            <person name="Kawasaki H."/>
        </authorList>
    </citation>
    <scope>NUCLEOTIDE SEQUENCE [LARGE SCALE GENOMIC DNA]</scope>
    <source>
        <strain evidence="10">skT53</strain>
    </source>
</reference>
<comment type="cofactor">
    <cofactor evidence="8">
        <name>a divalent metal cation</name>
        <dbReference type="ChEBI" id="CHEBI:60240"/>
    </cofactor>
    <text evidence="8">Binds 2 divalent metal cations per subunit.</text>
</comment>
<dbReference type="InterPro" id="IPR023367">
    <property type="entry name" value="Peptidase_M42_dom2"/>
</dbReference>
<dbReference type="SUPFAM" id="SSF101821">
    <property type="entry name" value="Aminopeptidase/glucanase lid domain"/>
    <property type="match status" value="1"/>
</dbReference>
<dbReference type="Pfam" id="PF05343">
    <property type="entry name" value="Peptidase_M42"/>
    <property type="match status" value="1"/>
</dbReference>
<feature type="binding site" evidence="8">
    <location>
        <position position="212"/>
    </location>
    <ligand>
        <name>Zn(2+)</name>
        <dbReference type="ChEBI" id="CHEBI:29105"/>
        <label>2</label>
    </ligand>
</feature>
<evidence type="ECO:0000256" key="7">
    <source>
        <dbReference type="PIRSR" id="PIRSR001123-1"/>
    </source>
</evidence>
<dbReference type="GO" id="GO:0004177">
    <property type="term" value="F:aminopeptidase activity"/>
    <property type="evidence" value="ECO:0007669"/>
    <property type="project" value="UniProtKB-UniRule"/>
</dbReference>
<dbReference type="PANTHER" id="PTHR32481:SF21">
    <property type="entry name" value="AMINOPEPTIDASE YSDC-RELATED"/>
    <property type="match status" value="1"/>
</dbReference>
<evidence type="ECO:0000256" key="3">
    <source>
        <dbReference type="ARBA" id="ARBA00022670"/>
    </source>
</evidence>
<dbReference type="GO" id="GO:0006508">
    <property type="term" value="P:proteolysis"/>
    <property type="evidence" value="ECO:0007669"/>
    <property type="project" value="UniProtKB-KW"/>
</dbReference>
<dbReference type="InterPro" id="IPR051464">
    <property type="entry name" value="Peptidase_M42_aminopept"/>
</dbReference>
<keyword evidence="4 8" id="KW-0479">Metal-binding</keyword>
<keyword evidence="2 9" id="KW-0031">Aminopeptidase</keyword>
<dbReference type="InterPro" id="IPR008007">
    <property type="entry name" value="Peptidase_M42"/>
</dbReference>
<feature type="binding site" evidence="8">
    <location>
        <position position="323"/>
    </location>
    <ligand>
        <name>Zn(2+)</name>
        <dbReference type="ChEBI" id="CHEBI:29105"/>
        <label>2</label>
    </ligand>
</feature>
<evidence type="ECO:0000256" key="1">
    <source>
        <dbReference type="ARBA" id="ARBA00006272"/>
    </source>
</evidence>
<dbReference type="Gene3D" id="3.40.630.10">
    <property type="entry name" value="Zn peptidases"/>
    <property type="match status" value="1"/>
</dbReference>
<dbReference type="AlphaFoldDB" id="A0A7I8DCF4"/>
<gene>
    <name evidence="9" type="primary">ysdC</name>
    <name evidence="9" type="ORF">skT53_15010</name>
</gene>
<dbReference type="Proteomes" id="UP000593802">
    <property type="component" value="Chromosome"/>
</dbReference>
<proteinExistence type="inferred from homology"/>
<evidence type="ECO:0000256" key="8">
    <source>
        <dbReference type="PIRSR" id="PIRSR001123-2"/>
    </source>
</evidence>
<organism evidence="9 10">
    <name type="scientific">Effusibacillus dendaii</name>
    <dbReference type="NCBI Taxonomy" id="2743772"/>
    <lineage>
        <taxon>Bacteria</taxon>
        <taxon>Bacillati</taxon>
        <taxon>Bacillota</taxon>
        <taxon>Bacilli</taxon>
        <taxon>Bacillales</taxon>
        <taxon>Alicyclobacillaceae</taxon>
        <taxon>Effusibacillus</taxon>
    </lineage>
</organism>
<feature type="binding site" evidence="8">
    <location>
        <position position="234"/>
    </location>
    <ligand>
        <name>Zn(2+)</name>
        <dbReference type="ChEBI" id="CHEBI:29105"/>
        <label>1</label>
    </ligand>
</feature>
<dbReference type="PANTHER" id="PTHR32481">
    <property type="entry name" value="AMINOPEPTIDASE"/>
    <property type="match status" value="1"/>
</dbReference>
<evidence type="ECO:0000256" key="2">
    <source>
        <dbReference type="ARBA" id="ARBA00022438"/>
    </source>
</evidence>
<comment type="similarity">
    <text evidence="1 6">Belongs to the peptidase M42 family.</text>
</comment>
<evidence type="ECO:0000256" key="6">
    <source>
        <dbReference type="PIRNR" id="PIRNR001123"/>
    </source>
</evidence>
<dbReference type="SUPFAM" id="SSF53187">
    <property type="entry name" value="Zn-dependent exopeptidases"/>
    <property type="match status" value="1"/>
</dbReference>